<dbReference type="EnsemblMetazoa" id="AMAM009195-RA">
    <property type="protein sequence ID" value="AMAM009195-PA"/>
    <property type="gene ID" value="AMAM009195"/>
</dbReference>
<comment type="catalytic activity">
    <reaction evidence="6">
        <text>uridine(38/39/40) in tRNA = pseudouridine(38/39/40) in tRNA</text>
        <dbReference type="Rhea" id="RHEA:22376"/>
        <dbReference type="Rhea" id="RHEA-COMP:10085"/>
        <dbReference type="Rhea" id="RHEA-COMP:10087"/>
        <dbReference type="ChEBI" id="CHEBI:65314"/>
        <dbReference type="ChEBI" id="CHEBI:65315"/>
        <dbReference type="EC" id="5.4.99.12"/>
    </reaction>
</comment>
<dbReference type="SUPFAM" id="SSF50486">
    <property type="entry name" value="FMT C-terminal domain-like"/>
    <property type="match status" value="1"/>
</dbReference>
<feature type="domain" description="Pseudouridine synthase I TruA alpha/beta" evidence="7">
    <location>
        <begin position="257"/>
        <end position="313"/>
    </location>
</feature>
<feature type="domain" description="Formyl transferase C-terminal" evidence="8">
    <location>
        <begin position="30"/>
        <end position="128"/>
    </location>
</feature>
<evidence type="ECO:0000256" key="2">
    <source>
        <dbReference type="ARBA" id="ARBA00022679"/>
    </source>
</evidence>
<evidence type="ECO:0000256" key="4">
    <source>
        <dbReference type="ARBA" id="ARBA00022917"/>
    </source>
</evidence>
<reference evidence="10" key="1">
    <citation type="submission" date="2013-09" db="EMBL/GenBank/DDBJ databases">
        <title>The Genome Sequence of Anopheles maculatus species B.</title>
        <authorList>
            <consortium name="The Broad Institute Genomics Platform"/>
            <person name="Neafsey D.E."/>
            <person name="Besansky N."/>
            <person name="Howell P."/>
            <person name="Walton C."/>
            <person name="Young S.K."/>
            <person name="Zeng Q."/>
            <person name="Gargeya S."/>
            <person name="Fitzgerald M."/>
            <person name="Haas B."/>
            <person name="Abouelleil A."/>
            <person name="Allen A.W."/>
            <person name="Alvarado L."/>
            <person name="Arachchi H.M."/>
            <person name="Berlin A.M."/>
            <person name="Chapman S.B."/>
            <person name="Gainer-Dewar J."/>
            <person name="Goldberg J."/>
            <person name="Griggs A."/>
            <person name="Gujja S."/>
            <person name="Hansen M."/>
            <person name="Howarth C."/>
            <person name="Imamovic A."/>
            <person name="Ireland A."/>
            <person name="Larimer J."/>
            <person name="McCowan C."/>
            <person name="Murphy C."/>
            <person name="Pearson M."/>
            <person name="Poon T.W."/>
            <person name="Priest M."/>
            <person name="Roberts A."/>
            <person name="Saif S."/>
            <person name="Shea T."/>
            <person name="Sisk P."/>
            <person name="Sykes S."/>
            <person name="Wortman J."/>
            <person name="Nusbaum C."/>
            <person name="Birren B."/>
        </authorList>
    </citation>
    <scope>NUCLEOTIDE SEQUENCE [LARGE SCALE GENOMIC DNA]</scope>
    <source>
        <strain evidence="10">maculatus3</strain>
    </source>
</reference>
<dbReference type="SUPFAM" id="SSF55120">
    <property type="entry name" value="Pseudouridine synthase"/>
    <property type="match status" value="1"/>
</dbReference>
<evidence type="ECO:0000256" key="1">
    <source>
        <dbReference type="ARBA" id="ARBA00009375"/>
    </source>
</evidence>
<dbReference type="Proteomes" id="UP000075901">
    <property type="component" value="Unassembled WGS sequence"/>
</dbReference>
<dbReference type="CDD" id="cd02570">
    <property type="entry name" value="PseudoU_synth_EcTruA"/>
    <property type="match status" value="1"/>
</dbReference>
<accession>A0A182SLL0</accession>
<evidence type="ECO:0000256" key="6">
    <source>
        <dbReference type="RuleBase" id="RU003792"/>
    </source>
</evidence>
<dbReference type="PANTHER" id="PTHR11142:SF0">
    <property type="entry name" value="TRNA PSEUDOURIDINE SYNTHASE-LIKE 1"/>
    <property type="match status" value="1"/>
</dbReference>
<dbReference type="GO" id="GO:0016740">
    <property type="term" value="F:transferase activity"/>
    <property type="evidence" value="ECO:0007669"/>
    <property type="project" value="UniProtKB-KW"/>
</dbReference>
<evidence type="ECO:0000259" key="7">
    <source>
        <dbReference type="Pfam" id="PF01416"/>
    </source>
</evidence>
<dbReference type="InterPro" id="IPR001406">
    <property type="entry name" value="PsdUridine_synth_TruA"/>
</dbReference>
<keyword evidence="10" id="KW-1185">Reference proteome</keyword>
<keyword evidence="2" id="KW-0808">Transferase</keyword>
<dbReference type="CDD" id="cd08704">
    <property type="entry name" value="Met_tRNA_FMT_C"/>
    <property type="match status" value="1"/>
</dbReference>
<dbReference type="AlphaFoldDB" id="A0A182SLL0"/>
<name>A0A182SLL0_9DIPT</name>
<evidence type="ECO:0000256" key="3">
    <source>
        <dbReference type="ARBA" id="ARBA00022694"/>
    </source>
</evidence>
<keyword evidence="3 6" id="KW-0819">tRNA processing</keyword>
<evidence type="ECO:0000256" key="5">
    <source>
        <dbReference type="ARBA" id="ARBA00023235"/>
    </source>
</evidence>
<keyword evidence="4" id="KW-0648">Protein biosynthesis</keyword>
<dbReference type="EC" id="5.4.99.12" evidence="6"/>
<dbReference type="Gene3D" id="3.30.70.580">
    <property type="entry name" value="Pseudouridine synthase I, catalytic domain, N-terminal subdomain"/>
    <property type="match status" value="1"/>
</dbReference>
<sequence length="313" mass="34035">MGARLIVTTLNQPVGPGQPQPEQGVTYAGRLTREDGRIDWSRDAAALDRQIRALTPWPGTFTTLDTPLGGQVVKIGGAALVSAPRSAPPGTILDDALTVACGQGALRITHIQRPGRGMMDAGSFLRGQPRQITGLSVQQVLEEAAGRLAAGRPVTSITAGRTDAGVHATGQVAHLDFPMGTGLTGSKVRDALNFHMKPHPVAILQAMPVDSAWNARFSANRRFYRYRIVNRRGRLALDDGRVWLVKRALDIDAMNEAARHLLGRHDFTSFRASACQAKSPLRTLDRLAVMRHGEEITIETDARSFLHHQVRNM</sequence>
<comment type="similarity">
    <text evidence="1 6">Belongs to the tRNA pseudouridine synthase TruA family.</text>
</comment>
<dbReference type="GO" id="GO:0003723">
    <property type="term" value="F:RNA binding"/>
    <property type="evidence" value="ECO:0007669"/>
    <property type="project" value="InterPro"/>
</dbReference>
<reference evidence="9" key="2">
    <citation type="submission" date="2020-05" db="UniProtKB">
        <authorList>
            <consortium name="EnsemblMetazoa"/>
        </authorList>
    </citation>
    <scope>IDENTIFICATION</scope>
    <source>
        <strain evidence="9">maculatus3</strain>
    </source>
</reference>
<organism evidence="9 10">
    <name type="scientific">Anopheles maculatus</name>
    <dbReference type="NCBI Taxonomy" id="74869"/>
    <lineage>
        <taxon>Eukaryota</taxon>
        <taxon>Metazoa</taxon>
        <taxon>Ecdysozoa</taxon>
        <taxon>Arthropoda</taxon>
        <taxon>Hexapoda</taxon>
        <taxon>Insecta</taxon>
        <taxon>Pterygota</taxon>
        <taxon>Neoptera</taxon>
        <taxon>Endopterygota</taxon>
        <taxon>Diptera</taxon>
        <taxon>Nematocera</taxon>
        <taxon>Culicoidea</taxon>
        <taxon>Culicidae</taxon>
        <taxon>Anophelinae</taxon>
        <taxon>Anopheles</taxon>
        <taxon>Anopheles maculatus group</taxon>
    </lineage>
</organism>
<dbReference type="InterPro" id="IPR020094">
    <property type="entry name" value="TruA/RsuA/RluB/E/F_N"/>
</dbReference>
<dbReference type="VEuPathDB" id="VectorBase:AMAM009195"/>
<dbReference type="GO" id="GO:0160147">
    <property type="term" value="F:tRNA pseudouridine(38-40) synthase activity"/>
    <property type="evidence" value="ECO:0007669"/>
    <property type="project" value="UniProtKB-EC"/>
</dbReference>
<evidence type="ECO:0000313" key="10">
    <source>
        <dbReference type="Proteomes" id="UP000075901"/>
    </source>
</evidence>
<evidence type="ECO:0000259" key="8">
    <source>
        <dbReference type="Pfam" id="PF02911"/>
    </source>
</evidence>
<evidence type="ECO:0000313" key="9">
    <source>
        <dbReference type="EnsemblMetazoa" id="AMAM009195-PA"/>
    </source>
</evidence>
<protein>
    <recommendedName>
        <fullName evidence="6">tRNA pseudouridine synthase</fullName>
        <ecNumber evidence="6">5.4.99.12</ecNumber>
    </recommendedName>
</protein>
<dbReference type="InterPro" id="IPR020095">
    <property type="entry name" value="PsdUridine_synth_TruA_C"/>
</dbReference>
<proteinExistence type="inferred from homology"/>
<dbReference type="Pfam" id="PF02911">
    <property type="entry name" value="Formyl_trans_C"/>
    <property type="match status" value="1"/>
</dbReference>
<dbReference type="InterPro" id="IPR044135">
    <property type="entry name" value="Met-tRNA-FMT_C"/>
</dbReference>
<dbReference type="Pfam" id="PF01416">
    <property type="entry name" value="PseudoU_synth_1"/>
    <property type="match status" value="1"/>
</dbReference>
<dbReference type="GO" id="GO:0031119">
    <property type="term" value="P:tRNA pseudouridine synthesis"/>
    <property type="evidence" value="ECO:0007669"/>
    <property type="project" value="TreeGrafter"/>
</dbReference>
<dbReference type="Gene3D" id="3.10.25.10">
    <property type="entry name" value="Formyl transferase, C-terminal domain"/>
    <property type="match status" value="1"/>
</dbReference>
<dbReference type="InterPro" id="IPR005793">
    <property type="entry name" value="Formyl_trans_C"/>
</dbReference>
<dbReference type="Gene3D" id="3.30.70.660">
    <property type="entry name" value="Pseudouridine synthase I, catalytic domain, C-terminal subdomain"/>
    <property type="match status" value="1"/>
</dbReference>
<keyword evidence="5 6" id="KW-0413">Isomerase</keyword>
<dbReference type="InterPro" id="IPR037022">
    <property type="entry name" value="Formyl_trans_C_sf"/>
</dbReference>
<dbReference type="InterPro" id="IPR020097">
    <property type="entry name" value="PsdUridine_synth_TruA_a/b_dom"/>
</dbReference>
<dbReference type="GO" id="GO:0006412">
    <property type="term" value="P:translation"/>
    <property type="evidence" value="ECO:0007669"/>
    <property type="project" value="UniProtKB-KW"/>
</dbReference>
<dbReference type="InterPro" id="IPR020103">
    <property type="entry name" value="PsdUridine_synth_cat_dom_sf"/>
</dbReference>
<dbReference type="PANTHER" id="PTHR11142">
    <property type="entry name" value="PSEUDOURIDYLATE SYNTHASE"/>
    <property type="match status" value="1"/>
</dbReference>
<dbReference type="InterPro" id="IPR011034">
    <property type="entry name" value="Formyl_transferase-like_C_sf"/>
</dbReference>